<dbReference type="GO" id="GO:0000307">
    <property type="term" value="C:cyclin-dependent protein kinase holoenzyme complex"/>
    <property type="evidence" value="ECO:0007669"/>
    <property type="project" value="TreeGrafter"/>
</dbReference>
<organism evidence="4 5">
    <name type="scientific">Pristionchus mayeri</name>
    <dbReference type="NCBI Taxonomy" id="1317129"/>
    <lineage>
        <taxon>Eukaryota</taxon>
        <taxon>Metazoa</taxon>
        <taxon>Ecdysozoa</taxon>
        <taxon>Nematoda</taxon>
        <taxon>Chromadorea</taxon>
        <taxon>Rhabditida</taxon>
        <taxon>Rhabditina</taxon>
        <taxon>Diplogasteromorpha</taxon>
        <taxon>Diplogasteroidea</taxon>
        <taxon>Neodiplogasteridae</taxon>
        <taxon>Pristionchus</taxon>
    </lineage>
</organism>
<dbReference type="PANTHER" id="PTHR15615">
    <property type="match status" value="1"/>
</dbReference>
<evidence type="ECO:0000313" key="4">
    <source>
        <dbReference type="EMBL" id="GMR56817.1"/>
    </source>
</evidence>
<dbReference type="GO" id="GO:0016538">
    <property type="term" value="F:cyclin-dependent protein serine/threonine kinase regulator activity"/>
    <property type="evidence" value="ECO:0007669"/>
    <property type="project" value="TreeGrafter"/>
</dbReference>
<dbReference type="Pfam" id="PF08613">
    <property type="entry name" value="Cyclin"/>
    <property type="match status" value="1"/>
</dbReference>
<sequence>APQLPNYKRIKQRIRRSLNFGGKAPRSLHLPLTEMMVEYFNQASPFDYLKPETSASISSCGFADTCTLVVAMCYLERLRQREKEAFEAANPTEMYLPALVLASKYLHDSDQEERVADSDWADMAGVSKKELAEKEWAFVKAIDWDVRVDEAEFERRLAIIESWVASDFLSKFSFLTYNEATTLATANSEKLRSSLRFLLSALSLSLMIYSAAIASLLTMPLVALHQPSTSYANTTLPDHRRHAALITPEEWIESDVIVPDSTTVPLPCEPLAPSRRHPTTNTVPLLPPLIVENGTVDLDGGFDPNPGFLAYILPHSSLILT</sequence>
<protein>
    <recommendedName>
        <fullName evidence="2">Protein CNPPD1</fullName>
    </recommendedName>
</protein>
<dbReference type="CDD" id="cd20557">
    <property type="entry name" value="CYCLIN_ScPCL1-like"/>
    <property type="match status" value="1"/>
</dbReference>
<reference evidence="5" key="1">
    <citation type="submission" date="2022-10" db="EMBL/GenBank/DDBJ databases">
        <title>Genome assembly of Pristionchus species.</title>
        <authorList>
            <person name="Yoshida K."/>
            <person name="Sommer R.J."/>
        </authorList>
    </citation>
    <scope>NUCLEOTIDE SEQUENCE [LARGE SCALE GENOMIC DNA]</scope>
    <source>
        <strain evidence="5">RS5460</strain>
    </source>
</reference>
<dbReference type="PANTHER" id="PTHR15615:SF108">
    <property type="entry name" value="PROTEIN CNPPD1"/>
    <property type="match status" value="1"/>
</dbReference>
<dbReference type="InterPro" id="IPR013922">
    <property type="entry name" value="Cyclin_PHO80-like"/>
</dbReference>
<feature type="transmembrane region" description="Helical" evidence="3">
    <location>
        <begin position="197"/>
        <end position="223"/>
    </location>
</feature>
<dbReference type="EMBL" id="BTRK01000006">
    <property type="protein sequence ID" value="GMR56817.1"/>
    <property type="molecule type" value="Genomic_DNA"/>
</dbReference>
<gene>
    <name evidence="4" type="ORF">PMAYCL1PPCAC_27012</name>
</gene>
<accession>A0AAN5I8R8</accession>
<evidence type="ECO:0000256" key="1">
    <source>
        <dbReference type="ARBA" id="ARBA00038508"/>
    </source>
</evidence>
<keyword evidence="3" id="KW-1133">Transmembrane helix</keyword>
<dbReference type="AlphaFoldDB" id="A0AAN5I8R8"/>
<evidence type="ECO:0000313" key="5">
    <source>
        <dbReference type="Proteomes" id="UP001328107"/>
    </source>
</evidence>
<evidence type="ECO:0000256" key="3">
    <source>
        <dbReference type="SAM" id="Phobius"/>
    </source>
</evidence>
<dbReference type="Gene3D" id="1.10.472.10">
    <property type="entry name" value="Cyclin-like"/>
    <property type="match status" value="1"/>
</dbReference>
<dbReference type="Proteomes" id="UP001328107">
    <property type="component" value="Unassembled WGS sequence"/>
</dbReference>
<name>A0AAN5I8R8_9BILA</name>
<keyword evidence="5" id="KW-1185">Reference proteome</keyword>
<dbReference type="GO" id="GO:0005634">
    <property type="term" value="C:nucleus"/>
    <property type="evidence" value="ECO:0007669"/>
    <property type="project" value="TreeGrafter"/>
</dbReference>
<proteinExistence type="inferred from homology"/>
<evidence type="ECO:0000256" key="2">
    <source>
        <dbReference type="ARBA" id="ARBA00040808"/>
    </source>
</evidence>
<dbReference type="GO" id="GO:0019901">
    <property type="term" value="F:protein kinase binding"/>
    <property type="evidence" value="ECO:0007669"/>
    <property type="project" value="InterPro"/>
</dbReference>
<comment type="caution">
    <text evidence="4">The sequence shown here is derived from an EMBL/GenBank/DDBJ whole genome shotgun (WGS) entry which is preliminary data.</text>
</comment>
<keyword evidence="3" id="KW-0472">Membrane</keyword>
<comment type="similarity">
    <text evidence="1">Belongs to the CNPPD1 family.</text>
</comment>
<feature type="non-terminal residue" evidence="4">
    <location>
        <position position="1"/>
    </location>
</feature>
<keyword evidence="3" id="KW-0812">Transmembrane</keyword>